<feature type="non-terminal residue" evidence="1">
    <location>
        <position position="116"/>
    </location>
</feature>
<dbReference type="EMBL" id="JANBPG010002737">
    <property type="protein sequence ID" value="KAJ1884789.1"/>
    <property type="molecule type" value="Genomic_DNA"/>
</dbReference>
<evidence type="ECO:0000313" key="2">
    <source>
        <dbReference type="Proteomes" id="UP001150581"/>
    </source>
</evidence>
<keyword evidence="2" id="KW-1185">Reference proteome</keyword>
<proteinExistence type="predicted"/>
<organism evidence="1 2">
    <name type="scientific">Kickxella alabastrina</name>
    <dbReference type="NCBI Taxonomy" id="61397"/>
    <lineage>
        <taxon>Eukaryota</taxon>
        <taxon>Fungi</taxon>
        <taxon>Fungi incertae sedis</taxon>
        <taxon>Zoopagomycota</taxon>
        <taxon>Kickxellomycotina</taxon>
        <taxon>Kickxellomycetes</taxon>
        <taxon>Kickxellales</taxon>
        <taxon>Kickxellaceae</taxon>
        <taxon>Kickxella</taxon>
    </lineage>
</organism>
<reference evidence="1" key="1">
    <citation type="submission" date="2022-07" db="EMBL/GenBank/DDBJ databases">
        <title>Phylogenomic reconstructions and comparative analyses of Kickxellomycotina fungi.</title>
        <authorList>
            <person name="Reynolds N.K."/>
            <person name="Stajich J.E."/>
            <person name="Barry K."/>
            <person name="Grigoriev I.V."/>
            <person name="Crous P."/>
            <person name="Smith M.E."/>
        </authorList>
    </citation>
    <scope>NUCLEOTIDE SEQUENCE</scope>
    <source>
        <strain evidence="1">Benny 63K</strain>
    </source>
</reference>
<accession>A0ACC1I2P8</accession>
<evidence type="ECO:0000313" key="1">
    <source>
        <dbReference type="EMBL" id="KAJ1884789.1"/>
    </source>
</evidence>
<comment type="caution">
    <text evidence="1">The sequence shown here is derived from an EMBL/GenBank/DDBJ whole genome shotgun (WGS) entry which is preliminary data.</text>
</comment>
<gene>
    <name evidence="1" type="primary">ABCC2_2</name>
    <name evidence="1" type="ORF">LPJ66_010437</name>
</gene>
<dbReference type="Proteomes" id="UP001150581">
    <property type="component" value="Unassembled WGS sequence"/>
</dbReference>
<name>A0ACC1I2P8_9FUNG</name>
<protein>
    <submittedName>
        <fullName evidence="1">Canalicular multispecific organic anion transporter 1</fullName>
    </submittedName>
</protein>
<sequence length="116" mass="12416">MSMRIEAGEFVTVVGRIGSGKSSLLSGLCGEMPITSGQSCMRGSIAYMRQEAFVINATFRENVLMGAEYDDKLFHRVIKASALTEDIKDLPAGDMTEIGRNGINLSGGQKARLGLA</sequence>